<proteinExistence type="predicted"/>
<dbReference type="EMBL" id="SZYD01000013">
    <property type="protein sequence ID" value="KAD4384182.1"/>
    <property type="molecule type" value="Genomic_DNA"/>
</dbReference>
<dbReference type="PROSITE" id="PS50089">
    <property type="entry name" value="ZF_RING_2"/>
    <property type="match status" value="1"/>
</dbReference>
<dbReference type="FunFam" id="3.30.40.10:FF:000022">
    <property type="entry name" value="E3 ubiquitin-protein ligase RING1-like"/>
    <property type="match status" value="1"/>
</dbReference>
<keyword evidence="3" id="KW-0808">Transferase</keyword>
<keyword evidence="4" id="KW-0479">Metal-binding</keyword>
<dbReference type="AlphaFoldDB" id="A0A5N6N2P3"/>
<feature type="region of interest" description="Disordered" evidence="9">
    <location>
        <begin position="333"/>
        <end position="366"/>
    </location>
</feature>
<feature type="compositionally biased region" description="Basic and acidic residues" evidence="9">
    <location>
        <begin position="349"/>
        <end position="366"/>
    </location>
</feature>
<dbReference type="GO" id="GO:0061630">
    <property type="term" value="F:ubiquitin protein ligase activity"/>
    <property type="evidence" value="ECO:0007669"/>
    <property type="project" value="UniProtKB-EC"/>
</dbReference>
<dbReference type="Proteomes" id="UP000326396">
    <property type="component" value="Linkage Group LG3"/>
</dbReference>
<feature type="domain" description="RING-type" evidence="10">
    <location>
        <begin position="226"/>
        <end position="267"/>
    </location>
</feature>
<dbReference type="SMART" id="SM00184">
    <property type="entry name" value="RING"/>
    <property type="match status" value="1"/>
</dbReference>
<dbReference type="GO" id="GO:0008270">
    <property type="term" value="F:zinc ion binding"/>
    <property type="evidence" value="ECO:0007669"/>
    <property type="project" value="UniProtKB-KW"/>
</dbReference>
<protein>
    <recommendedName>
        <fullName evidence="2">RING-type E3 ubiquitin transferase</fullName>
        <ecNumber evidence="2">2.3.2.27</ecNumber>
    </recommendedName>
</protein>
<gene>
    <name evidence="11" type="ORF">E3N88_24350</name>
</gene>
<dbReference type="Pfam" id="PF13639">
    <property type="entry name" value="zf-RING_2"/>
    <property type="match status" value="1"/>
</dbReference>
<dbReference type="CDD" id="cd16667">
    <property type="entry name" value="RING-H2_RNF126-like"/>
    <property type="match status" value="1"/>
</dbReference>
<dbReference type="OrthoDB" id="21204at2759"/>
<evidence type="ECO:0000256" key="8">
    <source>
        <dbReference type="PROSITE-ProRule" id="PRU00175"/>
    </source>
</evidence>
<keyword evidence="6" id="KW-0833">Ubl conjugation pathway</keyword>
<feature type="region of interest" description="Disordered" evidence="9">
    <location>
        <begin position="287"/>
        <end position="308"/>
    </location>
</feature>
<evidence type="ECO:0000256" key="4">
    <source>
        <dbReference type="ARBA" id="ARBA00022723"/>
    </source>
</evidence>
<dbReference type="InterPro" id="IPR013083">
    <property type="entry name" value="Znf_RING/FYVE/PHD"/>
</dbReference>
<evidence type="ECO:0000256" key="3">
    <source>
        <dbReference type="ARBA" id="ARBA00022679"/>
    </source>
</evidence>
<dbReference type="GO" id="GO:0005737">
    <property type="term" value="C:cytoplasm"/>
    <property type="evidence" value="ECO:0007669"/>
    <property type="project" value="TreeGrafter"/>
</dbReference>
<keyword evidence="5 8" id="KW-0863">Zinc-finger</keyword>
<evidence type="ECO:0000313" key="12">
    <source>
        <dbReference type="Proteomes" id="UP000326396"/>
    </source>
</evidence>
<dbReference type="Gene3D" id="3.30.40.10">
    <property type="entry name" value="Zinc/RING finger domain, C3HC4 (zinc finger)"/>
    <property type="match status" value="1"/>
</dbReference>
<organism evidence="11 12">
    <name type="scientific">Mikania micrantha</name>
    <name type="common">bitter vine</name>
    <dbReference type="NCBI Taxonomy" id="192012"/>
    <lineage>
        <taxon>Eukaryota</taxon>
        <taxon>Viridiplantae</taxon>
        <taxon>Streptophyta</taxon>
        <taxon>Embryophyta</taxon>
        <taxon>Tracheophyta</taxon>
        <taxon>Spermatophyta</taxon>
        <taxon>Magnoliopsida</taxon>
        <taxon>eudicotyledons</taxon>
        <taxon>Gunneridae</taxon>
        <taxon>Pentapetalae</taxon>
        <taxon>asterids</taxon>
        <taxon>campanulids</taxon>
        <taxon>Asterales</taxon>
        <taxon>Asteraceae</taxon>
        <taxon>Asteroideae</taxon>
        <taxon>Heliantheae alliance</taxon>
        <taxon>Eupatorieae</taxon>
        <taxon>Mikania</taxon>
    </lineage>
</organism>
<keyword evidence="12" id="KW-1185">Reference proteome</keyword>
<evidence type="ECO:0000256" key="2">
    <source>
        <dbReference type="ARBA" id="ARBA00012483"/>
    </source>
</evidence>
<dbReference type="PANTHER" id="PTHR15710:SF217">
    <property type="entry name" value="E3 UBIQUITIN-PROTEIN LIGASE RDUF2"/>
    <property type="match status" value="1"/>
</dbReference>
<comment type="caution">
    <text evidence="11">The sequence shown here is derived from an EMBL/GenBank/DDBJ whole genome shotgun (WGS) entry which is preliminary data.</text>
</comment>
<dbReference type="EC" id="2.3.2.27" evidence="2"/>
<evidence type="ECO:0000256" key="9">
    <source>
        <dbReference type="SAM" id="MobiDB-lite"/>
    </source>
</evidence>
<dbReference type="Pfam" id="PF14369">
    <property type="entry name" value="Zn_ribbon_19"/>
    <property type="match status" value="1"/>
</dbReference>
<evidence type="ECO:0000256" key="6">
    <source>
        <dbReference type="ARBA" id="ARBA00022786"/>
    </source>
</evidence>
<feature type="compositionally biased region" description="Polar residues" evidence="9">
    <location>
        <begin position="333"/>
        <end position="347"/>
    </location>
</feature>
<dbReference type="InterPro" id="IPR001841">
    <property type="entry name" value="Znf_RING"/>
</dbReference>
<dbReference type="GO" id="GO:0016567">
    <property type="term" value="P:protein ubiquitination"/>
    <property type="evidence" value="ECO:0007669"/>
    <property type="project" value="TreeGrafter"/>
</dbReference>
<dbReference type="PANTHER" id="PTHR15710">
    <property type="entry name" value="E3 UBIQUITIN-PROTEIN LIGASE PRAJA"/>
    <property type="match status" value="1"/>
</dbReference>
<sequence>MEEGGESRRYWCHQCSRSVQTITEAETIKCSLCYTGFVEELDTARGDNHHRHLAGDSDSDRALSLWAPILLGMMSNPRRRGRFRQIEPAGNNENEDHNDSQLETFVRHRRQNSITILQLLQGILAGMITESDYRNRDRERVTAINPFDQTIIVQGAGGGGNPFDSAGPQRNQPIGLLGDYFVGPGLDLFLQHLAENNPTQHGTPPTRKKAVLSIPTVRITEGSVQCCVCFEEFEVGNEAKELPCKHKFHDDCILPWLNIHSSCPVCRYQLPSDDSKLEASHGIMINGLTRPENQNGESGEGVDMEGGNSRRFSVTLPLPWPFNSLFSSTPSTQITNPNFTMITSTPLGSERRGHEDGEGGQREDDH</sequence>
<accession>A0A5N6N2P3</accession>
<name>A0A5N6N2P3_9ASTR</name>
<evidence type="ECO:0000256" key="1">
    <source>
        <dbReference type="ARBA" id="ARBA00000900"/>
    </source>
</evidence>
<dbReference type="InterPro" id="IPR039525">
    <property type="entry name" value="RNF126-like_zinc-ribbon"/>
</dbReference>
<reference evidence="11 12" key="1">
    <citation type="submission" date="2019-05" db="EMBL/GenBank/DDBJ databases">
        <title>Mikania micrantha, genome provides insights into the molecular mechanism of rapid growth.</title>
        <authorList>
            <person name="Liu B."/>
        </authorList>
    </citation>
    <scope>NUCLEOTIDE SEQUENCE [LARGE SCALE GENOMIC DNA]</scope>
    <source>
        <strain evidence="11">NLD-2019</strain>
        <tissue evidence="11">Leaf</tissue>
    </source>
</reference>
<evidence type="ECO:0000256" key="5">
    <source>
        <dbReference type="ARBA" id="ARBA00022771"/>
    </source>
</evidence>
<evidence type="ECO:0000256" key="7">
    <source>
        <dbReference type="ARBA" id="ARBA00022833"/>
    </source>
</evidence>
<keyword evidence="7" id="KW-0862">Zinc</keyword>
<dbReference type="SUPFAM" id="SSF57850">
    <property type="entry name" value="RING/U-box"/>
    <property type="match status" value="1"/>
</dbReference>
<evidence type="ECO:0000313" key="11">
    <source>
        <dbReference type="EMBL" id="KAD4384182.1"/>
    </source>
</evidence>
<comment type="catalytic activity">
    <reaction evidence="1">
        <text>S-ubiquitinyl-[E2 ubiquitin-conjugating enzyme]-L-cysteine + [acceptor protein]-L-lysine = [E2 ubiquitin-conjugating enzyme]-L-cysteine + N(6)-ubiquitinyl-[acceptor protein]-L-lysine.</text>
        <dbReference type="EC" id="2.3.2.27"/>
    </reaction>
</comment>
<evidence type="ECO:0000259" key="10">
    <source>
        <dbReference type="PROSITE" id="PS50089"/>
    </source>
</evidence>